<dbReference type="AlphaFoldDB" id="A0A9P6BZW6"/>
<feature type="compositionally biased region" description="Polar residues" evidence="1">
    <location>
        <begin position="81"/>
        <end position="98"/>
    </location>
</feature>
<feature type="compositionally biased region" description="Low complexity" evidence="1">
    <location>
        <begin position="69"/>
        <end position="80"/>
    </location>
</feature>
<name>A0A9P6BZW6_9AGAR</name>
<dbReference type="InterPro" id="IPR021772">
    <property type="entry name" value="WDR48/Bun107"/>
</dbReference>
<feature type="region of interest" description="Disordered" evidence="1">
    <location>
        <begin position="149"/>
        <end position="184"/>
    </location>
</feature>
<evidence type="ECO:0000256" key="1">
    <source>
        <dbReference type="SAM" id="MobiDB-lite"/>
    </source>
</evidence>
<feature type="compositionally biased region" description="Basic residues" evidence="1">
    <location>
        <begin position="153"/>
        <end position="169"/>
    </location>
</feature>
<protein>
    <submittedName>
        <fullName evidence="2">Uncharacterized protein</fullName>
    </submittedName>
</protein>
<evidence type="ECO:0000313" key="3">
    <source>
        <dbReference type="Proteomes" id="UP000807342"/>
    </source>
</evidence>
<feature type="region of interest" description="Disordered" evidence="1">
    <location>
        <begin position="67"/>
        <end position="99"/>
    </location>
</feature>
<proteinExistence type="predicted"/>
<dbReference type="Proteomes" id="UP000807342">
    <property type="component" value="Unassembled WGS sequence"/>
</dbReference>
<comment type="caution">
    <text evidence="2">The sequence shown here is derived from an EMBL/GenBank/DDBJ whole genome shotgun (WGS) entry which is preliminary data.</text>
</comment>
<evidence type="ECO:0000313" key="2">
    <source>
        <dbReference type="EMBL" id="KAF9443980.1"/>
    </source>
</evidence>
<gene>
    <name evidence="2" type="ORF">P691DRAFT_737182</name>
</gene>
<organism evidence="2 3">
    <name type="scientific">Macrolepiota fuliginosa MF-IS2</name>
    <dbReference type="NCBI Taxonomy" id="1400762"/>
    <lineage>
        <taxon>Eukaryota</taxon>
        <taxon>Fungi</taxon>
        <taxon>Dikarya</taxon>
        <taxon>Basidiomycota</taxon>
        <taxon>Agaricomycotina</taxon>
        <taxon>Agaricomycetes</taxon>
        <taxon>Agaricomycetidae</taxon>
        <taxon>Agaricales</taxon>
        <taxon>Agaricineae</taxon>
        <taxon>Agaricaceae</taxon>
        <taxon>Macrolepiota</taxon>
    </lineage>
</organism>
<accession>A0A9P6BZW6</accession>
<feature type="compositionally biased region" description="Gly residues" evidence="1">
    <location>
        <begin position="170"/>
        <end position="184"/>
    </location>
</feature>
<dbReference type="EMBL" id="MU151417">
    <property type="protein sequence ID" value="KAF9443980.1"/>
    <property type="molecule type" value="Genomic_DNA"/>
</dbReference>
<sequence length="184" mass="20185">MEYLLLNKVPPVVPLAKISFVLMPWNRDPDVEPLPELLNTQQSKLTASRQLRVRKIALHVQEKLDRLTNNSSRAANSNANGTPGSTHSRNNSAKSHNNGARAETEYEILCGDTLLPLNMTLAAVRQYVWKQSAELVMHYRRRVVPVPVTGAHSHSHGHGHGYGHGHGHGSGHSGHGHSSGRGSR</sequence>
<dbReference type="Pfam" id="PF11816">
    <property type="entry name" value="DUF3337"/>
    <property type="match status" value="1"/>
</dbReference>
<dbReference type="OrthoDB" id="2421129at2759"/>
<reference evidence="2" key="1">
    <citation type="submission" date="2020-11" db="EMBL/GenBank/DDBJ databases">
        <authorList>
            <consortium name="DOE Joint Genome Institute"/>
            <person name="Ahrendt S."/>
            <person name="Riley R."/>
            <person name="Andreopoulos W."/>
            <person name="Labutti K."/>
            <person name="Pangilinan J."/>
            <person name="Ruiz-Duenas F.J."/>
            <person name="Barrasa J.M."/>
            <person name="Sanchez-Garcia M."/>
            <person name="Camarero S."/>
            <person name="Miyauchi S."/>
            <person name="Serrano A."/>
            <person name="Linde D."/>
            <person name="Babiker R."/>
            <person name="Drula E."/>
            <person name="Ayuso-Fernandez I."/>
            <person name="Pacheco R."/>
            <person name="Padilla G."/>
            <person name="Ferreira P."/>
            <person name="Barriuso J."/>
            <person name="Kellner H."/>
            <person name="Castanera R."/>
            <person name="Alfaro M."/>
            <person name="Ramirez L."/>
            <person name="Pisabarro A.G."/>
            <person name="Kuo A."/>
            <person name="Tritt A."/>
            <person name="Lipzen A."/>
            <person name="He G."/>
            <person name="Yan M."/>
            <person name="Ng V."/>
            <person name="Cullen D."/>
            <person name="Martin F."/>
            <person name="Rosso M.-N."/>
            <person name="Henrissat B."/>
            <person name="Hibbett D."/>
            <person name="Martinez A.T."/>
            <person name="Grigoriev I.V."/>
        </authorList>
    </citation>
    <scope>NUCLEOTIDE SEQUENCE</scope>
    <source>
        <strain evidence="2">MF-IS2</strain>
    </source>
</reference>
<keyword evidence="3" id="KW-1185">Reference proteome</keyword>